<evidence type="ECO:0000256" key="4">
    <source>
        <dbReference type="ARBA" id="ARBA00024722"/>
    </source>
</evidence>
<dbReference type="CDD" id="cd03219">
    <property type="entry name" value="ABC_Mj1267_LivG_branched"/>
    <property type="match status" value="1"/>
</dbReference>
<evidence type="ECO:0000256" key="2">
    <source>
        <dbReference type="ARBA" id="ARBA00022741"/>
    </source>
</evidence>
<dbReference type="AlphaFoldDB" id="A0A1M6LXI7"/>
<evidence type="ECO:0000313" key="7">
    <source>
        <dbReference type="Proteomes" id="UP000189935"/>
    </source>
</evidence>
<dbReference type="Gene3D" id="3.40.50.300">
    <property type="entry name" value="P-loop containing nucleotide triphosphate hydrolases"/>
    <property type="match status" value="1"/>
</dbReference>
<dbReference type="PROSITE" id="PS50893">
    <property type="entry name" value="ABC_TRANSPORTER_2"/>
    <property type="match status" value="1"/>
</dbReference>
<dbReference type="Pfam" id="PF00005">
    <property type="entry name" value="ABC_tran"/>
    <property type="match status" value="1"/>
</dbReference>
<organism evidence="6 7">
    <name type="scientific">Bradyrhizobium lablabi</name>
    <dbReference type="NCBI Taxonomy" id="722472"/>
    <lineage>
        <taxon>Bacteria</taxon>
        <taxon>Pseudomonadati</taxon>
        <taxon>Pseudomonadota</taxon>
        <taxon>Alphaproteobacteria</taxon>
        <taxon>Hyphomicrobiales</taxon>
        <taxon>Nitrobacteraceae</taxon>
        <taxon>Bradyrhizobium</taxon>
    </lineage>
</organism>
<protein>
    <submittedName>
        <fullName evidence="6">Amino acid/amide ABC transporter ATP-binding protein 1, HAAT family</fullName>
    </submittedName>
</protein>
<dbReference type="GO" id="GO:0005886">
    <property type="term" value="C:plasma membrane"/>
    <property type="evidence" value="ECO:0007669"/>
    <property type="project" value="TreeGrafter"/>
</dbReference>
<dbReference type="InterPro" id="IPR003593">
    <property type="entry name" value="AAA+_ATPase"/>
</dbReference>
<dbReference type="GO" id="GO:0005524">
    <property type="term" value="F:ATP binding"/>
    <property type="evidence" value="ECO:0007669"/>
    <property type="project" value="UniProtKB-KW"/>
</dbReference>
<dbReference type="SUPFAM" id="SSF52540">
    <property type="entry name" value="P-loop containing nucleoside triphosphate hydrolases"/>
    <property type="match status" value="1"/>
</dbReference>
<dbReference type="SMART" id="SM00382">
    <property type="entry name" value="AAA"/>
    <property type="match status" value="1"/>
</dbReference>
<dbReference type="OrthoDB" id="9779872at2"/>
<dbReference type="GO" id="GO:0042941">
    <property type="term" value="P:D-alanine transmembrane transport"/>
    <property type="evidence" value="ECO:0007669"/>
    <property type="project" value="TreeGrafter"/>
</dbReference>
<dbReference type="InterPro" id="IPR027417">
    <property type="entry name" value="P-loop_NTPase"/>
</dbReference>
<dbReference type="InterPro" id="IPR003439">
    <property type="entry name" value="ABC_transporter-like_ATP-bd"/>
</dbReference>
<evidence type="ECO:0000259" key="5">
    <source>
        <dbReference type="PROSITE" id="PS50893"/>
    </source>
</evidence>
<dbReference type="PANTHER" id="PTHR45772:SF7">
    <property type="entry name" value="AMINO ACID ABC TRANSPORTER ATP-BINDING PROTEIN"/>
    <property type="match status" value="1"/>
</dbReference>
<keyword evidence="2" id="KW-0547">Nucleotide-binding</keyword>
<dbReference type="Pfam" id="PF12399">
    <property type="entry name" value="BCA_ABC_TP_C"/>
    <property type="match status" value="1"/>
</dbReference>
<proteinExistence type="predicted"/>
<dbReference type="InterPro" id="IPR051120">
    <property type="entry name" value="ABC_AA/LPS_Transport"/>
</dbReference>
<dbReference type="Proteomes" id="UP000189935">
    <property type="component" value="Chromosome I"/>
</dbReference>
<dbReference type="PANTHER" id="PTHR45772">
    <property type="entry name" value="CONSERVED COMPONENT OF ABC TRANSPORTER FOR NATURAL AMINO ACIDS-RELATED"/>
    <property type="match status" value="1"/>
</dbReference>
<gene>
    <name evidence="6" type="ORF">SAMN05444159_1412</name>
</gene>
<dbReference type="GO" id="GO:0015188">
    <property type="term" value="F:L-isoleucine transmembrane transporter activity"/>
    <property type="evidence" value="ECO:0007669"/>
    <property type="project" value="TreeGrafter"/>
</dbReference>
<dbReference type="EMBL" id="LT670844">
    <property type="protein sequence ID" value="SHJ75919.1"/>
    <property type="molecule type" value="Genomic_DNA"/>
</dbReference>
<name>A0A1M6LXI7_9BRAD</name>
<sequence length="243" mass="26036">MTPLLETRGVWQRFGGLIANSDISISVGRGEIVGLIGPNGAGKSTLFNLIAGVLPPTQGSLMFDGEDVTALPAAERCQRGIARTFQVVKSFETMSVIDNVIVGALVRTTVMREARRKAHDVLEFCGLAARADVLASELIPSEKRRLEVARALATEPKLLLLDEVLTGLTPIEAQTGVELVRKVRASGVTVLMVEHVMEIVMPLVDRAIVLDLGKVLVEGKPADIVRDPKVISAYLGDRHAVGA</sequence>
<dbReference type="FunFam" id="3.40.50.300:FF:002578">
    <property type="entry name" value="Amino acid ABC transporter ATP-binding protein"/>
    <property type="match status" value="1"/>
</dbReference>
<dbReference type="GO" id="GO:0016887">
    <property type="term" value="F:ATP hydrolysis activity"/>
    <property type="evidence" value="ECO:0007669"/>
    <property type="project" value="InterPro"/>
</dbReference>
<accession>A0A1M6LXI7</accession>
<keyword evidence="1" id="KW-0813">Transport</keyword>
<reference evidence="6 7" key="1">
    <citation type="submission" date="2016-11" db="EMBL/GenBank/DDBJ databases">
        <authorList>
            <person name="Jaros S."/>
            <person name="Januszkiewicz K."/>
            <person name="Wedrychowicz H."/>
        </authorList>
    </citation>
    <scope>NUCLEOTIDE SEQUENCE [LARGE SCALE GENOMIC DNA]</scope>
    <source>
        <strain evidence="6 7">GAS499</strain>
    </source>
</reference>
<evidence type="ECO:0000313" key="6">
    <source>
        <dbReference type="EMBL" id="SHJ75919.1"/>
    </source>
</evidence>
<dbReference type="RefSeq" id="WP_079537527.1">
    <property type="nucleotide sequence ID" value="NZ_LT670844.1"/>
</dbReference>
<comment type="function">
    <text evidence="4">Involved in beta-(1--&gt;2)glucan export. Transmembrane domains (TMD) form a pore in the inner membrane and the ATP-binding domain (NBD) is responsible for energy generation.</text>
</comment>
<evidence type="ECO:0000256" key="1">
    <source>
        <dbReference type="ARBA" id="ARBA00022448"/>
    </source>
</evidence>
<dbReference type="GO" id="GO:0005304">
    <property type="term" value="F:L-valine transmembrane transporter activity"/>
    <property type="evidence" value="ECO:0007669"/>
    <property type="project" value="TreeGrafter"/>
</dbReference>
<dbReference type="GO" id="GO:1903805">
    <property type="term" value="P:L-valine import across plasma membrane"/>
    <property type="evidence" value="ECO:0007669"/>
    <property type="project" value="TreeGrafter"/>
</dbReference>
<evidence type="ECO:0000256" key="3">
    <source>
        <dbReference type="ARBA" id="ARBA00022840"/>
    </source>
</evidence>
<keyword evidence="3 6" id="KW-0067">ATP-binding</keyword>
<feature type="domain" description="ABC transporter" evidence="5">
    <location>
        <begin position="5"/>
        <end position="237"/>
    </location>
</feature>
<dbReference type="GO" id="GO:1903806">
    <property type="term" value="P:L-isoleucine import across plasma membrane"/>
    <property type="evidence" value="ECO:0007669"/>
    <property type="project" value="TreeGrafter"/>
</dbReference>
<dbReference type="GO" id="GO:0015192">
    <property type="term" value="F:L-phenylalanine transmembrane transporter activity"/>
    <property type="evidence" value="ECO:0007669"/>
    <property type="project" value="TreeGrafter"/>
</dbReference>
<dbReference type="GO" id="GO:0015808">
    <property type="term" value="P:L-alanine transport"/>
    <property type="evidence" value="ECO:0007669"/>
    <property type="project" value="TreeGrafter"/>
</dbReference>
<dbReference type="InterPro" id="IPR032823">
    <property type="entry name" value="BCA_ABC_TP_C"/>
</dbReference>